<evidence type="ECO:0000256" key="2">
    <source>
        <dbReference type="PROSITE-ProRule" id="PRU00252"/>
    </source>
</evidence>
<gene>
    <name evidence="4" type="primary">LOC101492213</name>
</gene>
<keyword evidence="1 2" id="KW-0238">DNA-binding</keyword>
<dbReference type="GO" id="GO:0042645">
    <property type="term" value="C:mitochondrial nucleoid"/>
    <property type="evidence" value="ECO:0007669"/>
    <property type="project" value="TreeGrafter"/>
</dbReference>
<dbReference type="AlphaFoldDB" id="A0A1S2Y4B3"/>
<dbReference type="GO" id="GO:0003697">
    <property type="term" value="F:single-stranded DNA binding"/>
    <property type="evidence" value="ECO:0007669"/>
    <property type="project" value="InterPro"/>
</dbReference>
<dbReference type="Proteomes" id="UP000087171">
    <property type="component" value="Chromosome Ca4"/>
</dbReference>
<dbReference type="PANTHER" id="PTHR10302:SF18">
    <property type="entry name" value="PROTEIN OSB1, MITOCHONDRIAL"/>
    <property type="match status" value="1"/>
</dbReference>
<dbReference type="OrthoDB" id="1078367at2759"/>
<dbReference type="PANTHER" id="PTHR10302">
    <property type="entry name" value="SINGLE-STRANDED DNA-BINDING PROTEIN"/>
    <property type="match status" value="1"/>
</dbReference>
<evidence type="ECO:0000313" key="4">
    <source>
        <dbReference type="RefSeq" id="XP_004499097.1"/>
    </source>
</evidence>
<evidence type="ECO:0000313" key="3">
    <source>
        <dbReference type="Proteomes" id="UP000087171"/>
    </source>
</evidence>
<dbReference type="STRING" id="3827.A0A1S2Y4B3"/>
<dbReference type="KEGG" id="cam:101492213"/>
<name>A0A1S2Y4B3_CICAR</name>
<keyword evidence="3" id="KW-1185">Reference proteome</keyword>
<dbReference type="Gene3D" id="2.40.50.140">
    <property type="entry name" value="Nucleic acid-binding proteins"/>
    <property type="match status" value="1"/>
</dbReference>
<dbReference type="RefSeq" id="XP_004499097.1">
    <property type="nucleotide sequence ID" value="XM_004499040.3"/>
</dbReference>
<dbReference type="InterPro" id="IPR000424">
    <property type="entry name" value="Primosome_PriB/ssb"/>
</dbReference>
<organism evidence="3 4">
    <name type="scientific">Cicer arietinum</name>
    <name type="common">Chickpea</name>
    <name type="synonym">Garbanzo</name>
    <dbReference type="NCBI Taxonomy" id="3827"/>
    <lineage>
        <taxon>Eukaryota</taxon>
        <taxon>Viridiplantae</taxon>
        <taxon>Streptophyta</taxon>
        <taxon>Embryophyta</taxon>
        <taxon>Tracheophyta</taxon>
        <taxon>Spermatophyta</taxon>
        <taxon>Magnoliopsida</taxon>
        <taxon>eudicotyledons</taxon>
        <taxon>Gunneridae</taxon>
        <taxon>Pentapetalae</taxon>
        <taxon>rosids</taxon>
        <taxon>fabids</taxon>
        <taxon>Fabales</taxon>
        <taxon>Fabaceae</taxon>
        <taxon>Papilionoideae</taxon>
        <taxon>50 kb inversion clade</taxon>
        <taxon>NPAAA clade</taxon>
        <taxon>Hologalegina</taxon>
        <taxon>IRL clade</taxon>
        <taxon>Cicereae</taxon>
        <taxon>Cicer</taxon>
    </lineage>
</organism>
<dbReference type="InterPro" id="IPR012340">
    <property type="entry name" value="NA-bd_OB-fold"/>
</dbReference>
<dbReference type="PaxDb" id="3827-XP_004499097.1"/>
<dbReference type="SUPFAM" id="SSF50249">
    <property type="entry name" value="Nucleic acid-binding proteins"/>
    <property type="match status" value="1"/>
</dbReference>
<dbReference type="GeneID" id="101492213"/>
<protein>
    <submittedName>
        <fullName evidence="4">Protein OSB1, mitochondrial-like</fullName>
    </submittedName>
</protein>
<proteinExistence type="predicted"/>
<reference evidence="4" key="2">
    <citation type="submission" date="2025-08" db="UniProtKB">
        <authorList>
            <consortium name="RefSeq"/>
        </authorList>
    </citation>
    <scope>IDENTIFICATION</scope>
    <source>
        <tissue evidence="4">Etiolated seedlings</tissue>
    </source>
</reference>
<accession>A0A1S2Y4B3</accession>
<sequence>MKLKPINLRSFLFSKQIPTPPLFSFSSYKCFTNHTRKPSHFFDDVVPGTSAVYNHALKFQRPATIKWKPHLDNTTTFIGSVTRELKRVNTTSSNFGVYTTLHVPSSNKPNSSSIWVLLKMWGNVGEFADEHLKPNHFICVSGCLASFTKADGNGNFRLYYELNVKELNFVSQRLGSDDHRKEHSLHVTKASNQNNGNRLHLWQVFFANPNEWWDQRKCKTNPKQPDFKHRDTGEALWLSKHDPPWVTKQLELHDSKIAEGGFLGRRPRVASWVYDE</sequence>
<dbReference type="PROSITE" id="PS50935">
    <property type="entry name" value="SSB"/>
    <property type="match status" value="1"/>
</dbReference>
<dbReference type="eggNOG" id="ENOG502S048">
    <property type="taxonomic scope" value="Eukaryota"/>
</dbReference>
<evidence type="ECO:0000256" key="1">
    <source>
        <dbReference type="ARBA" id="ARBA00023125"/>
    </source>
</evidence>
<dbReference type="GO" id="GO:0006264">
    <property type="term" value="P:mitochondrial DNA replication"/>
    <property type="evidence" value="ECO:0007669"/>
    <property type="project" value="TreeGrafter"/>
</dbReference>
<dbReference type="InterPro" id="IPR011344">
    <property type="entry name" value="ssDNA-bd"/>
</dbReference>
<reference evidence="3" key="1">
    <citation type="journal article" date="2013" name="Nat. Biotechnol.">
        <title>Draft genome sequence of chickpea (Cicer arietinum) provides a resource for trait improvement.</title>
        <authorList>
            <person name="Varshney R.K."/>
            <person name="Song C."/>
            <person name="Saxena R.K."/>
            <person name="Azam S."/>
            <person name="Yu S."/>
            <person name="Sharpe A.G."/>
            <person name="Cannon S."/>
            <person name="Baek J."/>
            <person name="Rosen B.D."/>
            <person name="Tar'an B."/>
            <person name="Millan T."/>
            <person name="Zhang X."/>
            <person name="Ramsay L.D."/>
            <person name="Iwata A."/>
            <person name="Wang Y."/>
            <person name="Nelson W."/>
            <person name="Farmer A.D."/>
            <person name="Gaur P.M."/>
            <person name="Soderlund C."/>
            <person name="Penmetsa R.V."/>
            <person name="Xu C."/>
            <person name="Bharti A.K."/>
            <person name="He W."/>
            <person name="Winter P."/>
            <person name="Zhao S."/>
            <person name="Hane J.K."/>
            <person name="Carrasquilla-Garcia N."/>
            <person name="Condie J.A."/>
            <person name="Upadhyaya H.D."/>
            <person name="Luo M.C."/>
            <person name="Thudi M."/>
            <person name="Gowda C.L."/>
            <person name="Singh N.P."/>
            <person name="Lichtenzveig J."/>
            <person name="Gali K.K."/>
            <person name="Rubio J."/>
            <person name="Nadarajan N."/>
            <person name="Dolezel J."/>
            <person name="Bansal K.C."/>
            <person name="Xu X."/>
            <person name="Edwards D."/>
            <person name="Zhang G."/>
            <person name="Kahl G."/>
            <person name="Gil J."/>
            <person name="Singh K.B."/>
            <person name="Datta S.K."/>
            <person name="Jackson S.A."/>
            <person name="Wang J."/>
            <person name="Cook D.R."/>
        </authorList>
    </citation>
    <scope>NUCLEOTIDE SEQUENCE [LARGE SCALE GENOMIC DNA]</scope>
    <source>
        <strain evidence="3">cv. CDC Frontier</strain>
    </source>
</reference>